<gene>
    <name evidence="5" type="primary">cheY</name>
    <name evidence="5" type="ORF">HSEST_0096</name>
</gene>
<dbReference type="InterPro" id="IPR000014">
    <property type="entry name" value="PAS"/>
</dbReference>
<name>A0A897NS58_9EURY</name>
<feature type="domain" description="PAC" evidence="4">
    <location>
        <begin position="233"/>
        <end position="285"/>
    </location>
</feature>
<feature type="domain" description="PAS" evidence="3">
    <location>
        <begin position="160"/>
        <end position="206"/>
    </location>
</feature>
<dbReference type="InterPro" id="IPR035965">
    <property type="entry name" value="PAS-like_dom_sf"/>
</dbReference>
<organism evidence="5 6">
    <name type="scientific">Halapricum desulfuricans</name>
    <dbReference type="NCBI Taxonomy" id="2841257"/>
    <lineage>
        <taxon>Archaea</taxon>
        <taxon>Methanobacteriati</taxon>
        <taxon>Methanobacteriota</taxon>
        <taxon>Stenosarchaea group</taxon>
        <taxon>Halobacteria</taxon>
        <taxon>Halobacteriales</taxon>
        <taxon>Haloarculaceae</taxon>
        <taxon>Halapricum</taxon>
    </lineage>
</organism>
<dbReference type="InterPro" id="IPR001610">
    <property type="entry name" value="PAC"/>
</dbReference>
<evidence type="ECO:0000313" key="5">
    <source>
        <dbReference type="EMBL" id="QSG13653.1"/>
    </source>
</evidence>
<dbReference type="PANTHER" id="PTHR44757">
    <property type="entry name" value="DIGUANYLATE CYCLASE DGCP"/>
    <property type="match status" value="1"/>
</dbReference>
<evidence type="ECO:0000259" key="2">
    <source>
        <dbReference type="PROSITE" id="PS50109"/>
    </source>
</evidence>
<dbReference type="Gene3D" id="3.30.565.10">
    <property type="entry name" value="Histidine kinase-like ATPase, C-terminal domain"/>
    <property type="match status" value="1"/>
</dbReference>
<accession>A0A897NS58</accession>
<feature type="domain" description="Histidine kinase" evidence="2">
    <location>
        <begin position="415"/>
        <end position="619"/>
    </location>
</feature>
<dbReference type="InterPro" id="IPR005467">
    <property type="entry name" value="His_kinase_dom"/>
</dbReference>
<dbReference type="InterPro" id="IPR052155">
    <property type="entry name" value="Biofilm_reg_signaling"/>
</dbReference>
<dbReference type="PROSITE" id="PS50109">
    <property type="entry name" value="HIS_KIN"/>
    <property type="match status" value="1"/>
</dbReference>
<dbReference type="Gene3D" id="3.30.450.20">
    <property type="entry name" value="PAS domain"/>
    <property type="match status" value="2"/>
</dbReference>
<dbReference type="Pfam" id="PF13426">
    <property type="entry name" value="PAS_9"/>
    <property type="match status" value="2"/>
</dbReference>
<dbReference type="SMART" id="SM00387">
    <property type="entry name" value="HATPase_c"/>
    <property type="match status" value="1"/>
</dbReference>
<keyword evidence="6" id="KW-1185">Reference proteome</keyword>
<dbReference type="SMART" id="SM00091">
    <property type="entry name" value="PAS"/>
    <property type="match status" value="2"/>
</dbReference>
<feature type="domain" description="PAC" evidence="4">
    <location>
        <begin position="359"/>
        <end position="411"/>
    </location>
</feature>
<dbReference type="Pfam" id="PF02518">
    <property type="entry name" value="HATPase_c"/>
    <property type="match status" value="1"/>
</dbReference>
<dbReference type="NCBIfam" id="TIGR00229">
    <property type="entry name" value="sensory_box"/>
    <property type="match status" value="2"/>
</dbReference>
<feature type="region of interest" description="Disordered" evidence="1">
    <location>
        <begin position="1"/>
        <end position="21"/>
    </location>
</feature>
<sequence>MSEMVEHNPDTTGELFGDDPKYHDPARVYPLVADAGNEQLLAEWLDSVEEFEIVRQPTSIGEGAFDLCIVDRGGLRQNYEALRERKQSEQPVLLPYLLLLPEDDPEFLQDESGQLPDTLVQQTFDEMLSLPVRQFELRWRIESLLRMRGQTRTLANRERKLRRFRRAVTAAGHAIYMTDTDGTITYVNPAFERITGYTEDEAVGETPRILNSGEMPEEYFEELWETIQSGGVWEEEVTNERKNGERYHANQTIAPVPGPDGDIEEFVAIQTDITEHKERQQQLQASRERYESLFASIQDAILVADTDRRIIECNAGFVETFGYTLEEIEGKPTSFLYADEAEFDEMGTEINHHTDGRKFTKTVTYETKFGYTFPGETNVSDLSDAEGNLIGHIGVIRDISERQDRLQQLKMIDRVLRHNLHNEMNVILGRAEQIQATANGEPIEHATTIVESGNRLIQTTDKERDVTKFLADNPQPRSRDIVPLVTTTVAELREQYPDADISVDVPDERTAFAVNPFERVIEELVKNAIVHSDQDVPSVTVRLECDGETVRIRVADDGPGIPEIEQRILTEGEEMQPLYHGRGFGLWLVHLLVEHSVGTLTVEDNEPRGSIVTMQLSKA</sequence>
<evidence type="ECO:0000313" key="6">
    <source>
        <dbReference type="Proteomes" id="UP000663292"/>
    </source>
</evidence>
<evidence type="ECO:0000259" key="4">
    <source>
        <dbReference type="PROSITE" id="PS50113"/>
    </source>
</evidence>
<dbReference type="SUPFAM" id="SSF55785">
    <property type="entry name" value="PYP-like sensor domain (PAS domain)"/>
    <property type="match status" value="2"/>
</dbReference>
<dbReference type="InterPro" id="IPR036890">
    <property type="entry name" value="HATPase_C_sf"/>
</dbReference>
<feature type="domain" description="PAS" evidence="3">
    <location>
        <begin position="286"/>
        <end position="342"/>
    </location>
</feature>
<dbReference type="SUPFAM" id="SSF55874">
    <property type="entry name" value="ATPase domain of HSP90 chaperone/DNA topoisomerase II/histidine kinase"/>
    <property type="match status" value="1"/>
</dbReference>
<dbReference type="PANTHER" id="PTHR44757:SF2">
    <property type="entry name" value="BIOFILM ARCHITECTURE MAINTENANCE PROTEIN MBAA"/>
    <property type="match status" value="1"/>
</dbReference>
<reference evidence="5 6" key="1">
    <citation type="submission" date="2020-11" db="EMBL/GenBank/DDBJ databases">
        <title>Carbohydrate-dependent, anaerobic sulfur respiration: A novel catabolism in halophilic archaea.</title>
        <authorList>
            <person name="Sorokin D.Y."/>
            <person name="Messina E."/>
            <person name="Smedile F."/>
            <person name="La Cono V."/>
            <person name="Hallsworth J.E."/>
            <person name="Yakimov M.M."/>
        </authorList>
    </citation>
    <scope>NUCLEOTIDE SEQUENCE [LARGE SCALE GENOMIC DNA]</scope>
    <source>
        <strain evidence="5 6">HSR-Est</strain>
    </source>
</reference>
<evidence type="ECO:0000259" key="3">
    <source>
        <dbReference type="PROSITE" id="PS50112"/>
    </source>
</evidence>
<dbReference type="SMART" id="SM00086">
    <property type="entry name" value="PAC"/>
    <property type="match status" value="2"/>
</dbReference>
<dbReference type="PROSITE" id="PS50113">
    <property type="entry name" value="PAC"/>
    <property type="match status" value="2"/>
</dbReference>
<dbReference type="CDD" id="cd00130">
    <property type="entry name" value="PAS"/>
    <property type="match status" value="2"/>
</dbReference>
<proteinExistence type="predicted"/>
<evidence type="ECO:0000256" key="1">
    <source>
        <dbReference type="SAM" id="MobiDB-lite"/>
    </source>
</evidence>
<dbReference type="AlphaFoldDB" id="A0A897NS58"/>
<dbReference type="InterPro" id="IPR000700">
    <property type="entry name" value="PAS-assoc_C"/>
</dbReference>
<dbReference type="PROSITE" id="PS50112">
    <property type="entry name" value="PAS"/>
    <property type="match status" value="2"/>
</dbReference>
<dbReference type="CDD" id="cd00075">
    <property type="entry name" value="HATPase"/>
    <property type="match status" value="1"/>
</dbReference>
<protein>
    <submittedName>
        <fullName evidence="5">Signal transduction regulator</fullName>
    </submittedName>
</protein>
<dbReference type="EMBL" id="CP064791">
    <property type="protein sequence ID" value="QSG13653.1"/>
    <property type="molecule type" value="Genomic_DNA"/>
</dbReference>
<dbReference type="Proteomes" id="UP000663292">
    <property type="component" value="Chromosome"/>
</dbReference>
<dbReference type="InterPro" id="IPR003594">
    <property type="entry name" value="HATPase_dom"/>
</dbReference>